<reference evidence="2 3" key="1">
    <citation type="submission" date="2024-11" db="EMBL/GenBank/DDBJ databases">
        <title>Adaptive evolution of stress response genes in parasites aligns with host niche diversity.</title>
        <authorList>
            <person name="Hahn C."/>
            <person name="Resl P."/>
        </authorList>
    </citation>
    <scope>NUCLEOTIDE SEQUENCE [LARGE SCALE GENOMIC DNA]</scope>
    <source>
        <strain evidence="2">EGGRZ-B1_66</strain>
        <tissue evidence="2">Body</tissue>
    </source>
</reference>
<evidence type="ECO:0000313" key="3">
    <source>
        <dbReference type="Proteomes" id="UP001626550"/>
    </source>
</evidence>
<feature type="transmembrane region" description="Helical" evidence="1">
    <location>
        <begin position="162"/>
        <end position="186"/>
    </location>
</feature>
<keyword evidence="1" id="KW-1133">Transmembrane helix</keyword>
<dbReference type="AlphaFoldDB" id="A0ABD2Q278"/>
<evidence type="ECO:0000256" key="1">
    <source>
        <dbReference type="SAM" id="Phobius"/>
    </source>
</evidence>
<protein>
    <submittedName>
        <fullName evidence="2">Uncharacterized protein</fullName>
    </submittedName>
</protein>
<evidence type="ECO:0000313" key="2">
    <source>
        <dbReference type="EMBL" id="KAL3313699.1"/>
    </source>
</evidence>
<feature type="transmembrane region" description="Helical" evidence="1">
    <location>
        <begin position="206"/>
        <end position="227"/>
    </location>
</feature>
<dbReference type="Proteomes" id="UP001626550">
    <property type="component" value="Unassembled WGS sequence"/>
</dbReference>
<gene>
    <name evidence="2" type="ORF">Ciccas_007698</name>
</gene>
<dbReference type="EMBL" id="JBJKFK010001220">
    <property type="protein sequence ID" value="KAL3313699.1"/>
    <property type="molecule type" value="Genomic_DNA"/>
</dbReference>
<sequence>ICSVNLQLVTSWPVTEAKLTRNEFIQNVVEVVKLDLARVWHPEIILSSAKSVQRLSRRLELRLDQHDLTQPPTLTPEQRRRIGPPIYVLTETISAEVYCANEHLIHQISVSQCPLAFKQDGFIPLQPEFKWLERDSCSYSTRSANNFAHVGVSSDQEVLSVVCLWCLPLGSVLSCMTQGFLFSLNLSLWLYHKQAQERGSASVEDYWSLINILFTFFCTMIAISAEYRARSLLKKRNTRRLLTGSGNTSGTHSTNTAGNGNACLCGTNPIMSCGDSCLMCHVPGTDSGSGLPYTTNGSSSPDPNTPIYPPNLNSLLGNKMFCFQDSYGDPYFRSGSSESGGMGLGNVTPRWRNSHTVQRNRMNQLAAYEQSVVEKKQETLHRDVVPPNFIVYVLRIAVPLLWLLVTSSFWIALLAKGRSPIQCQGVSPCQLAP</sequence>
<keyword evidence="1" id="KW-0812">Transmembrane</keyword>
<feature type="non-terminal residue" evidence="2">
    <location>
        <position position="1"/>
    </location>
</feature>
<keyword evidence="1" id="KW-0472">Membrane</keyword>
<keyword evidence="3" id="KW-1185">Reference proteome</keyword>
<feature type="transmembrane region" description="Helical" evidence="1">
    <location>
        <begin position="389"/>
        <end position="413"/>
    </location>
</feature>
<organism evidence="2 3">
    <name type="scientific">Cichlidogyrus casuarinus</name>
    <dbReference type="NCBI Taxonomy" id="1844966"/>
    <lineage>
        <taxon>Eukaryota</taxon>
        <taxon>Metazoa</taxon>
        <taxon>Spiralia</taxon>
        <taxon>Lophotrochozoa</taxon>
        <taxon>Platyhelminthes</taxon>
        <taxon>Monogenea</taxon>
        <taxon>Monopisthocotylea</taxon>
        <taxon>Dactylogyridea</taxon>
        <taxon>Ancyrocephalidae</taxon>
        <taxon>Cichlidogyrus</taxon>
    </lineage>
</organism>
<proteinExistence type="predicted"/>
<comment type="caution">
    <text evidence="2">The sequence shown here is derived from an EMBL/GenBank/DDBJ whole genome shotgun (WGS) entry which is preliminary data.</text>
</comment>
<accession>A0ABD2Q278</accession>
<name>A0ABD2Q278_9PLAT</name>